<name>A0ABV8V730_9GAMM</name>
<feature type="transmembrane region" description="Helical" evidence="1">
    <location>
        <begin position="190"/>
        <end position="209"/>
    </location>
</feature>
<dbReference type="EMBL" id="JBHSCX010000020">
    <property type="protein sequence ID" value="MFC4363299.1"/>
    <property type="molecule type" value="Genomic_DNA"/>
</dbReference>
<sequence>MNFVASITELTTAGTDLLLALAALMAIGILRAKSPLTTRSCYWLGIFSCLVVAAFLGAVAHGVALPNSVKEYLWLAIYLALALLVALFVVAVVYDVFGALTARRVLLPMMIMALGFVLYVAKFSTSFLPFIMYEVAAMLFALSGYIYLGVRGFAGANWFSLGILLTIVAAGIQATKALSFTLVWPFDHNSVYHLLQIVALLLLLKAVLLSREAELD</sequence>
<dbReference type="InterPro" id="IPR054235">
    <property type="entry name" value="DUF6962"/>
</dbReference>
<evidence type="ECO:0000256" key="1">
    <source>
        <dbReference type="SAM" id="Phobius"/>
    </source>
</evidence>
<accession>A0ABV8V730</accession>
<keyword evidence="1" id="KW-0812">Transmembrane</keyword>
<protein>
    <submittedName>
        <fullName evidence="2">DUF6962 family protein</fullName>
    </submittedName>
</protein>
<feature type="transmembrane region" description="Helical" evidence="1">
    <location>
        <begin position="127"/>
        <end position="148"/>
    </location>
</feature>
<proteinExistence type="predicted"/>
<gene>
    <name evidence="2" type="ORF">ACFOX3_13370</name>
</gene>
<evidence type="ECO:0000313" key="2">
    <source>
        <dbReference type="EMBL" id="MFC4363299.1"/>
    </source>
</evidence>
<evidence type="ECO:0000313" key="3">
    <source>
        <dbReference type="Proteomes" id="UP001595840"/>
    </source>
</evidence>
<comment type="caution">
    <text evidence="2">The sequence shown here is derived from an EMBL/GenBank/DDBJ whole genome shotgun (WGS) entry which is preliminary data.</text>
</comment>
<feature type="transmembrane region" description="Helical" evidence="1">
    <location>
        <begin position="105"/>
        <end position="121"/>
    </location>
</feature>
<feature type="transmembrane region" description="Helical" evidence="1">
    <location>
        <begin position="160"/>
        <end position="184"/>
    </location>
</feature>
<keyword evidence="1" id="KW-0472">Membrane</keyword>
<keyword evidence="1" id="KW-1133">Transmembrane helix</keyword>
<keyword evidence="3" id="KW-1185">Reference proteome</keyword>
<feature type="transmembrane region" description="Helical" evidence="1">
    <location>
        <begin position="12"/>
        <end position="30"/>
    </location>
</feature>
<feature type="transmembrane region" description="Helical" evidence="1">
    <location>
        <begin position="42"/>
        <end position="60"/>
    </location>
</feature>
<dbReference type="RefSeq" id="WP_290261016.1">
    <property type="nucleotide sequence ID" value="NZ_JAUFQG010000004.1"/>
</dbReference>
<dbReference type="Pfam" id="PF22285">
    <property type="entry name" value="DUF6962"/>
    <property type="match status" value="1"/>
</dbReference>
<feature type="transmembrane region" description="Helical" evidence="1">
    <location>
        <begin position="72"/>
        <end position="93"/>
    </location>
</feature>
<dbReference type="Proteomes" id="UP001595840">
    <property type="component" value="Unassembled WGS sequence"/>
</dbReference>
<reference evidence="3" key="1">
    <citation type="journal article" date="2019" name="Int. J. Syst. Evol. Microbiol.">
        <title>The Global Catalogue of Microorganisms (GCM) 10K type strain sequencing project: providing services to taxonomists for standard genome sequencing and annotation.</title>
        <authorList>
            <consortium name="The Broad Institute Genomics Platform"/>
            <consortium name="The Broad Institute Genome Sequencing Center for Infectious Disease"/>
            <person name="Wu L."/>
            <person name="Ma J."/>
        </authorList>
    </citation>
    <scope>NUCLEOTIDE SEQUENCE [LARGE SCALE GENOMIC DNA]</scope>
    <source>
        <strain evidence="3">CECT 8570</strain>
    </source>
</reference>
<organism evidence="2 3">
    <name type="scientific">Simiduia curdlanivorans</name>
    <dbReference type="NCBI Taxonomy" id="1492769"/>
    <lineage>
        <taxon>Bacteria</taxon>
        <taxon>Pseudomonadati</taxon>
        <taxon>Pseudomonadota</taxon>
        <taxon>Gammaproteobacteria</taxon>
        <taxon>Cellvibrionales</taxon>
        <taxon>Cellvibrionaceae</taxon>
        <taxon>Simiduia</taxon>
    </lineage>
</organism>